<name>A0A1F7G857_9BACT</name>
<protein>
    <submittedName>
        <fullName evidence="2">Uncharacterized protein</fullName>
    </submittedName>
</protein>
<dbReference type="AlphaFoldDB" id="A0A1F7G857"/>
<organism evidence="2 3">
    <name type="scientific">Candidatus Roizmanbacteria bacterium RIFCSPHIGHO2_01_FULL_39_12c</name>
    <dbReference type="NCBI Taxonomy" id="1802031"/>
    <lineage>
        <taxon>Bacteria</taxon>
        <taxon>Candidatus Roizmaniibacteriota</taxon>
    </lineage>
</organism>
<dbReference type="EMBL" id="MFZG01000041">
    <property type="protein sequence ID" value="OGK15118.1"/>
    <property type="molecule type" value="Genomic_DNA"/>
</dbReference>
<gene>
    <name evidence="2" type="ORF">A2774_01575</name>
</gene>
<dbReference type="Proteomes" id="UP000177208">
    <property type="component" value="Unassembled WGS sequence"/>
</dbReference>
<feature type="transmembrane region" description="Helical" evidence="1">
    <location>
        <begin position="42"/>
        <end position="62"/>
    </location>
</feature>
<keyword evidence="1" id="KW-0472">Membrane</keyword>
<evidence type="ECO:0000313" key="3">
    <source>
        <dbReference type="Proteomes" id="UP000177208"/>
    </source>
</evidence>
<comment type="caution">
    <text evidence="2">The sequence shown here is derived from an EMBL/GenBank/DDBJ whole genome shotgun (WGS) entry which is preliminary data.</text>
</comment>
<accession>A0A1F7G857</accession>
<evidence type="ECO:0000256" key="1">
    <source>
        <dbReference type="SAM" id="Phobius"/>
    </source>
</evidence>
<sequence length="66" mass="7240">MKAIDPFLIDGVADLFVNLAAGWVGAAFIAPNYTLKRGIVKLTTLIFDLILAIFCLVTAIYLRKLI</sequence>
<evidence type="ECO:0000313" key="2">
    <source>
        <dbReference type="EMBL" id="OGK15118.1"/>
    </source>
</evidence>
<keyword evidence="1" id="KW-0812">Transmembrane</keyword>
<feature type="transmembrane region" description="Helical" evidence="1">
    <location>
        <begin position="7"/>
        <end position="30"/>
    </location>
</feature>
<keyword evidence="1" id="KW-1133">Transmembrane helix</keyword>
<reference evidence="2 3" key="1">
    <citation type="journal article" date="2016" name="Nat. Commun.">
        <title>Thousands of microbial genomes shed light on interconnected biogeochemical processes in an aquifer system.</title>
        <authorList>
            <person name="Anantharaman K."/>
            <person name="Brown C.T."/>
            <person name="Hug L.A."/>
            <person name="Sharon I."/>
            <person name="Castelle C.J."/>
            <person name="Probst A.J."/>
            <person name="Thomas B.C."/>
            <person name="Singh A."/>
            <person name="Wilkins M.J."/>
            <person name="Karaoz U."/>
            <person name="Brodie E.L."/>
            <person name="Williams K.H."/>
            <person name="Hubbard S.S."/>
            <person name="Banfield J.F."/>
        </authorList>
    </citation>
    <scope>NUCLEOTIDE SEQUENCE [LARGE SCALE GENOMIC DNA]</scope>
</reference>
<proteinExistence type="predicted"/>